<dbReference type="InterPro" id="IPR043519">
    <property type="entry name" value="NT_sf"/>
</dbReference>
<evidence type="ECO:0000313" key="1">
    <source>
        <dbReference type="EMBL" id="OGE73887.1"/>
    </source>
</evidence>
<organism evidence="1 2">
    <name type="scientific">Candidatus Doudnabacteria bacterium RIFCSPHIGHO2_01_FULL_41_86</name>
    <dbReference type="NCBI Taxonomy" id="1817821"/>
    <lineage>
        <taxon>Bacteria</taxon>
        <taxon>Candidatus Doudnaibacteriota</taxon>
    </lineage>
</organism>
<comment type="caution">
    <text evidence="1">The sequence shown here is derived from an EMBL/GenBank/DDBJ whole genome shotgun (WGS) entry which is preliminary data.</text>
</comment>
<protein>
    <recommendedName>
        <fullName evidence="3">Polymerase nucleotidyl transferase domain-containing protein</fullName>
    </recommendedName>
</protein>
<evidence type="ECO:0008006" key="3">
    <source>
        <dbReference type="Google" id="ProtNLM"/>
    </source>
</evidence>
<accession>A0A1F5N8A5</accession>
<name>A0A1F5N8A5_9BACT</name>
<dbReference type="SUPFAM" id="SSF81301">
    <property type="entry name" value="Nucleotidyltransferase"/>
    <property type="match status" value="1"/>
</dbReference>
<dbReference type="Pfam" id="PF22014">
    <property type="entry name" value="DUF6932"/>
    <property type="match status" value="1"/>
</dbReference>
<proteinExistence type="predicted"/>
<dbReference type="InterPro" id="IPR053860">
    <property type="entry name" value="DUF6932"/>
</dbReference>
<gene>
    <name evidence="1" type="ORF">A2717_04620</name>
</gene>
<sequence>MKKIPKKLLDSKYRKLMWRNAERIVKQLSKLIPIFEAYVLGSFTTKKSRPADVDFILFMKTPEKNKKLKWSVDLTLVPDNDYGKFVLEDADKWVKEKYGLDKSVMIKLK</sequence>
<evidence type="ECO:0000313" key="2">
    <source>
        <dbReference type="Proteomes" id="UP000177610"/>
    </source>
</evidence>
<reference evidence="1 2" key="1">
    <citation type="journal article" date="2016" name="Nat. Commun.">
        <title>Thousands of microbial genomes shed light on interconnected biogeochemical processes in an aquifer system.</title>
        <authorList>
            <person name="Anantharaman K."/>
            <person name="Brown C.T."/>
            <person name="Hug L.A."/>
            <person name="Sharon I."/>
            <person name="Castelle C.J."/>
            <person name="Probst A.J."/>
            <person name="Thomas B.C."/>
            <person name="Singh A."/>
            <person name="Wilkins M.J."/>
            <person name="Karaoz U."/>
            <person name="Brodie E.L."/>
            <person name="Williams K.H."/>
            <person name="Hubbard S.S."/>
            <person name="Banfield J.F."/>
        </authorList>
    </citation>
    <scope>NUCLEOTIDE SEQUENCE [LARGE SCALE GENOMIC DNA]</scope>
</reference>
<dbReference type="EMBL" id="MFEH01000004">
    <property type="protein sequence ID" value="OGE73887.1"/>
    <property type="molecule type" value="Genomic_DNA"/>
</dbReference>
<dbReference type="STRING" id="1817821.A2717_04620"/>
<dbReference type="AlphaFoldDB" id="A0A1F5N8A5"/>
<dbReference type="Proteomes" id="UP000177610">
    <property type="component" value="Unassembled WGS sequence"/>
</dbReference>